<evidence type="ECO:0000313" key="6">
    <source>
        <dbReference type="EMBL" id="USP78210.1"/>
    </source>
</evidence>
<keyword evidence="4" id="KW-0472">Membrane</keyword>
<feature type="transmembrane region" description="Helical" evidence="4">
    <location>
        <begin position="265"/>
        <end position="286"/>
    </location>
</feature>
<keyword evidence="2" id="KW-0442">Lipid degradation</keyword>
<dbReference type="GO" id="GO:0047372">
    <property type="term" value="F:monoacylglycerol lipase activity"/>
    <property type="evidence" value="ECO:0007669"/>
    <property type="project" value="TreeGrafter"/>
</dbReference>
<evidence type="ECO:0000256" key="3">
    <source>
        <dbReference type="SAM" id="MobiDB-lite"/>
    </source>
</evidence>
<organism evidence="6 7">
    <name type="scientific">Curvularia clavata</name>
    <dbReference type="NCBI Taxonomy" id="95742"/>
    <lineage>
        <taxon>Eukaryota</taxon>
        <taxon>Fungi</taxon>
        <taxon>Dikarya</taxon>
        <taxon>Ascomycota</taxon>
        <taxon>Pezizomycotina</taxon>
        <taxon>Dothideomycetes</taxon>
        <taxon>Pleosporomycetidae</taxon>
        <taxon>Pleosporales</taxon>
        <taxon>Pleosporineae</taxon>
        <taxon>Pleosporaceae</taxon>
        <taxon>Curvularia</taxon>
    </lineage>
</organism>
<dbReference type="InterPro" id="IPR044294">
    <property type="entry name" value="Lipase-like"/>
</dbReference>
<dbReference type="InterPro" id="IPR029058">
    <property type="entry name" value="AB_hydrolase_fold"/>
</dbReference>
<dbReference type="VEuPathDB" id="FungiDB:yc1106_05484"/>
<feature type="domain" description="DUF676" evidence="5">
    <location>
        <begin position="3"/>
        <end position="203"/>
    </location>
</feature>
<dbReference type="OrthoDB" id="273452at2759"/>
<feature type="region of interest" description="Disordered" evidence="3">
    <location>
        <begin position="342"/>
        <end position="368"/>
    </location>
</feature>
<dbReference type="GO" id="GO:0004622">
    <property type="term" value="F:phosphatidylcholine lysophospholipase activity"/>
    <property type="evidence" value="ECO:0007669"/>
    <property type="project" value="TreeGrafter"/>
</dbReference>
<dbReference type="InterPro" id="IPR007751">
    <property type="entry name" value="DUF676_lipase-like"/>
</dbReference>
<keyword evidence="7" id="KW-1185">Reference proteome</keyword>
<keyword evidence="2" id="KW-0443">Lipid metabolism</keyword>
<dbReference type="FunFam" id="3.40.50.1820:FF:000223">
    <property type="entry name" value="Lipase/serine esterase"/>
    <property type="match status" value="1"/>
</dbReference>
<dbReference type="EMBL" id="CP089277">
    <property type="protein sequence ID" value="USP78210.1"/>
    <property type="molecule type" value="Genomic_DNA"/>
</dbReference>
<dbReference type="Proteomes" id="UP001056012">
    <property type="component" value="Chromosome 4"/>
</dbReference>
<name>A0A9Q8Z9M3_CURCL</name>
<evidence type="ECO:0000313" key="7">
    <source>
        <dbReference type="Proteomes" id="UP001056012"/>
    </source>
</evidence>
<dbReference type="GO" id="GO:0005811">
    <property type="term" value="C:lipid droplet"/>
    <property type="evidence" value="ECO:0007669"/>
    <property type="project" value="TreeGrafter"/>
</dbReference>
<keyword evidence="4" id="KW-0812">Transmembrane</keyword>
<evidence type="ECO:0000259" key="5">
    <source>
        <dbReference type="Pfam" id="PF05057"/>
    </source>
</evidence>
<dbReference type="Pfam" id="PF05057">
    <property type="entry name" value="DUF676"/>
    <property type="match status" value="1"/>
</dbReference>
<proteinExistence type="inferred from homology"/>
<dbReference type="SUPFAM" id="SSF53474">
    <property type="entry name" value="alpha/beta-Hydrolases"/>
    <property type="match status" value="1"/>
</dbReference>
<evidence type="ECO:0000256" key="4">
    <source>
        <dbReference type="SAM" id="Phobius"/>
    </source>
</evidence>
<reference evidence="6" key="1">
    <citation type="submission" date="2021-12" db="EMBL/GenBank/DDBJ databases">
        <title>Curvularia clavata genome.</title>
        <authorList>
            <person name="Cao Y."/>
        </authorList>
    </citation>
    <scope>NUCLEOTIDE SEQUENCE</scope>
    <source>
        <strain evidence="6">Yc1106</strain>
    </source>
</reference>
<dbReference type="PANTHER" id="PTHR12482">
    <property type="entry name" value="LIPASE ROG1-RELATED-RELATED"/>
    <property type="match status" value="1"/>
</dbReference>
<accession>A0A9Q8Z9M3</accession>
<evidence type="ECO:0000256" key="2">
    <source>
        <dbReference type="ARBA" id="ARBA00022963"/>
    </source>
</evidence>
<dbReference type="GO" id="GO:0016042">
    <property type="term" value="P:lipid catabolic process"/>
    <property type="evidence" value="ECO:0007669"/>
    <property type="project" value="UniProtKB-KW"/>
</dbReference>
<evidence type="ECO:0000256" key="1">
    <source>
        <dbReference type="ARBA" id="ARBA00007920"/>
    </source>
</evidence>
<dbReference type="AlphaFoldDB" id="A0A9Q8Z9M3"/>
<keyword evidence="4" id="KW-1133">Transmembrane helix</keyword>
<protein>
    <recommendedName>
        <fullName evidence="5">DUF676 domain-containing protein</fullName>
    </recommendedName>
</protein>
<dbReference type="PANTHER" id="PTHR12482:SF65">
    <property type="entry name" value="ESTERASE, PUTATIVE (AFU_ORTHOLOGUE AFUA_3G12320)-RELATED"/>
    <property type="match status" value="1"/>
</dbReference>
<sequence length="439" mass="49273">MSDQADHLCVLVHGLWGNPEHLKYVSTTLSERFPQEKLHVLVTTRNAGSFTYDGIDTGGERVAQEVEGKLDELAESGHNITKISVVGYSLGGLIARYAIGLLFRRGIFDKIRPVNFTTFATPHLGVRTPLKGYHSHLWNVLGARTLSMSGRQLFGVDKFRDTGRPLLAVLADAESIFIQGLAQFKYRSLYANVVNDRTVTYYTAGISSTDPFVDLDTIKVNYISDYQDVIVDGENPVSPKGPEEPRGLTQRLAEGTKTMIGRASIVALLTVFVPIGVSAFLMSSAYQSVRSYQRIRLHEQGRTGIDYTHYRLPLMINAVRREAEGMYENANHAQHQEYLSNGPEQQHMTPKQAHKTTSESDSDSIQEQKDNAKMKFPTLALTPEQFGMIEALDNVGFKKHPVHIHNHRHSHAAIIVRMNKKSFDEGKIVIQHWLDNFEL</sequence>
<gene>
    <name evidence="6" type="ORF">yc1106_05484</name>
</gene>
<dbReference type="Gene3D" id="3.40.50.1820">
    <property type="entry name" value="alpha/beta hydrolase"/>
    <property type="match status" value="1"/>
</dbReference>
<comment type="similarity">
    <text evidence="1">Belongs to the putative lipase ROG1 family.</text>
</comment>